<evidence type="ECO:0000313" key="2">
    <source>
        <dbReference type="Proteomes" id="UP000515312"/>
    </source>
</evidence>
<dbReference type="KEGG" id="adin:H7849_24025"/>
<dbReference type="EMBL" id="CP060394">
    <property type="protein sequence ID" value="QNI35163.1"/>
    <property type="molecule type" value="Genomic_DNA"/>
</dbReference>
<proteinExistence type="predicted"/>
<sequence>MRLSLTLCGLITLATGCNKTRPDTTNFKTAINNYYSAHPSCVWQSPVKFPAQADADNDTQTKGFDALTDAGLLTRTPQEKKRFLIGSKQVNDYDVSDKGRTQWTSDQSQPGYGNFCYGHRDVTSIDNVAMSTNQNGANTATVTYHYDLTGVPDWAKSQETQTAFPNVQADLSTPKSATGTLVQTQDSWQVSAD</sequence>
<gene>
    <name evidence="1" type="ORF">H7849_24025</name>
</gene>
<reference evidence="1 2" key="1">
    <citation type="submission" date="2020-08" db="EMBL/GenBank/DDBJ databases">
        <title>Edaphobacter telluris sp. nov. and Acidobacterium dinghuensis sp. nov., two acidobacteria isolated from forest soil.</title>
        <authorList>
            <person name="Fu J."/>
            <person name="Qiu L."/>
        </authorList>
    </citation>
    <scope>NUCLEOTIDE SEQUENCE [LARGE SCALE GENOMIC DNA]</scope>
    <source>
        <strain evidence="1">4Y35</strain>
    </source>
</reference>
<dbReference type="Proteomes" id="UP000515312">
    <property type="component" value="Chromosome"/>
</dbReference>
<dbReference type="PROSITE" id="PS51257">
    <property type="entry name" value="PROKAR_LIPOPROTEIN"/>
    <property type="match status" value="1"/>
</dbReference>
<protein>
    <recommendedName>
        <fullName evidence="3">Lipoprotein</fullName>
    </recommendedName>
</protein>
<organism evidence="1 2">
    <name type="scientific">Alloacidobacterium dinghuense</name>
    <dbReference type="NCBI Taxonomy" id="2763107"/>
    <lineage>
        <taxon>Bacteria</taxon>
        <taxon>Pseudomonadati</taxon>
        <taxon>Acidobacteriota</taxon>
        <taxon>Terriglobia</taxon>
        <taxon>Terriglobales</taxon>
        <taxon>Acidobacteriaceae</taxon>
        <taxon>Alloacidobacterium</taxon>
    </lineage>
</organism>
<name>A0A7G8BRJ3_9BACT</name>
<dbReference type="AlphaFoldDB" id="A0A7G8BRJ3"/>
<evidence type="ECO:0008006" key="3">
    <source>
        <dbReference type="Google" id="ProtNLM"/>
    </source>
</evidence>
<accession>A0A7G8BRJ3</accession>
<evidence type="ECO:0000313" key="1">
    <source>
        <dbReference type="EMBL" id="QNI35163.1"/>
    </source>
</evidence>
<keyword evidence="2" id="KW-1185">Reference proteome</keyword>